<organism evidence="1 2">
    <name type="scientific">Amycolatopsis jiangsuensis</name>
    <dbReference type="NCBI Taxonomy" id="1181879"/>
    <lineage>
        <taxon>Bacteria</taxon>
        <taxon>Bacillati</taxon>
        <taxon>Actinomycetota</taxon>
        <taxon>Actinomycetes</taxon>
        <taxon>Pseudonocardiales</taxon>
        <taxon>Pseudonocardiaceae</taxon>
        <taxon>Amycolatopsis</taxon>
    </lineage>
</organism>
<proteinExistence type="predicted"/>
<dbReference type="PRINTS" id="PR00081">
    <property type="entry name" value="GDHRDH"/>
</dbReference>
<reference evidence="1 2" key="1">
    <citation type="submission" date="2020-08" db="EMBL/GenBank/DDBJ databases">
        <title>Sequencing the genomes of 1000 actinobacteria strains.</title>
        <authorList>
            <person name="Klenk H.-P."/>
        </authorList>
    </citation>
    <scope>NUCLEOTIDE SEQUENCE [LARGE SCALE GENOMIC DNA]</scope>
    <source>
        <strain evidence="1 2">DSM 45859</strain>
    </source>
</reference>
<dbReference type="InterPro" id="IPR002347">
    <property type="entry name" value="SDR_fam"/>
</dbReference>
<gene>
    <name evidence="1" type="ORF">BJY18_007149</name>
</gene>
<dbReference type="Proteomes" id="UP000581769">
    <property type="component" value="Unassembled WGS sequence"/>
</dbReference>
<accession>A0A840J864</accession>
<dbReference type="AlphaFoldDB" id="A0A840J864"/>
<dbReference type="Gene3D" id="3.40.50.720">
    <property type="entry name" value="NAD(P)-binding Rossmann-like Domain"/>
    <property type="match status" value="1"/>
</dbReference>
<dbReference type="EMBL" id="JACHMG010000001">
    <property type="protein sequence ID" value="MBB4689664.1"/>
    <property type="molecule type" value="Genomic_DNA"/>
</dbReference>
<dbReference type="SUPFAM" id="SSF51735">
    <property type="entry name" value="NAD(P)-binding Rossmann-fold domains"/>
    <property type="match status" value="1"/>
</dbReference>
<evidence type="ECO:0000313" key="1">
    <source>
        <dbReference type="EMBL" id="MBB4689664.1"/>
    </source>
</evidence>
<dbReference type="Pfam" id="PF00106">
    <property type="entry name" value="adh_short"/>
    <property type="match status" value="1"/>
</dbReference>
<comment type="caution">
    <text evidence="1">The sequence shown here is derived from an EMBL/GenBank/DDBJ whole genome shotgun (WGS) entry which is preliminary data.</text>
</comment>
<sequence length="189" mass="19812">MTGRVGGRVALVTGVARGQGRGHVLRLAQGCGHHVGDLRADAATPYGVATEADLAETVLLVEDLGRRVLSRVADARDLPAMEGTVADGIAALGQLDIVVVNAGICSMGRYGRSRRELGRKCSTPICAVSGRRFARPFPRSWTMAPAGSAALTSSIAGLSAYANMGHALELAPVPVRHDPPDDRRHRDGE</sequence>
<dbReference type="RefSeq" id="WP_184784155.1">
    <property type="nucleotide sequence ID" value="NZ_JACHMG010000001.1"/>
</dbReference>
<dbReference type="InterPro" id="IPR036291">
    <property type="entry name" value="NAD(P)-bd_dom_sf"/>
</dbReference>
<keyword evidence="2" id="KW-1185">Reference proteome</keyword>
<protein>
    <submittedName>
        <fullName evidence="1">NAD(P)-dependent dehydrogenase (Short-subunit alcohol dehydrogenase family)</fullName>
    </submittedName>
</protein>
<dbReference type="CDD" id="cd05233">
    <property type="entry name" value="SDR_c"/>
    <property type="match status" value="1"/>
</dbReference>
<evidence type="ECO:0000313" key="2">
    <source>
        <dbReference type="Proteomes" id="UP000581769"/>
    </source>
</evidence>
<name>A0A840J864_9PSEU</name>